<organism evidence="1">
    <name type="scientific">bioreactor metagenome</name>
    <dbReference type="NCBI Taxonomy" id="1076179"/>
    <lineage>
        <taxon>unclassified sequences</taxon>
        <taxon>metagenomes</taxon>
        <taxon>ecological metagenomes</taxon>
    </lineage>
</organism>
<reference evidence="1" key="1">
    <citation type="submission" date="2019-08" db="EMBL/GenBank/DDBJ databases">
        <authorList>
            <person name="Kucharzyk K."/>
            <person name="Murdoch R.W."/>
            <person name="Higgins S."/>
            <person name="Loffler F."/>
        </authorList>
    </citation>
    <scope>NUCLEOTIDE SEQUENCE</scope>
</reference>
<gene>
    <name evidence="1" type="ORF">SDC9_162749</name>
</gene>
<dbReference type="EMBL" id="VSSQ01062177">
    <property type="protein sequence ID" value="MPN15417.1"/>
    <property type="molecule type" value="Genomic_DNA"/>
</dbReference>
<proteinExistence type="predicted"/>
<comment type="caution">
    <text evidence="1">The sequence shown here is derived from an EMBL/GenBank/DDBJ whole genome shotgun (WGS) entry which is preliminary data.</text>
</comment>
<name>A0A645FLY0_9ZZZZ</name>
<dbReference type="AlphaFoldDB" id="A0A645FLY0"/>
<sequence>MFQRRVPHFVEGNKLLSYHDEILQCYHISPFICPKKCFLHVHTQHLENMATDILTNGIIQQSCLRGFLKLENIIGGTDGNTNLFFAA</sequence>
<protein>
    <submittedName>
        <fullName evidence="1">Uncharacterized protein</fullName>
    </submittedName>
</protein>
<accession>A0A645FLY0</accession>
<evidence type="ECO:0000313" key="1">
    <source>
        <dbReference type="EMBL" id="MPN15417.1"/>
    </source>
</evidence>